<name>A0A507AYC4_9PEZI</name>
<dbReference type="PANTHER" id="PTHR12363:SF33">
    <property type="entry name" value="IMPORTIN-13"/>
    <property type="match status" value="1"/>
</dbReference>
<dbReference type="EMBL" id="SKBQ01000062">
    <property type="protein sequence ID" value="TPX09818.1"/>
    <property type="molecule type" value="Genomic_DNA"/>
</dbReference>
<dbReference type="InParanoid" id="A0A507AYC4"/>
<evidence type="ECO:0000256" key="6">
    <source>
        <dbReference type="ARBA" id="ARBA00025147"/>
    </source>
</evidence>
<comment type="caution">
    <text evidence="8">The sequence shown here is derived from an EMBL/GenBank/DDBJ whole genome shotgun (WGS) entry which is preliminary data.</text>
</comment>
<dbReference type="GO" id="GO:0005737">
    <property type="term" value="C:cytoplasm"/>
    <property type="evidence" value="ECO:0007669"/>
    <property type="project" value="TreeGrafter"/>
</dbReference>
<dbReference type="RefSeq" id="XP_030991529.1">
    <property type="nucleotide sequence ID" value="XM_031143928.1"/>
</dbReference>
<keyword evidence="3" id="KW-0813">Transport</keyword>
<dbReference type="Gene3D" id="1.25.10.10">
    <property type="entry name" value="Leucine-rich Repeat Variant"/>
    <property type="match status" value="1"/>
</dbReference>
<evidence type="ECO:0000256" key="1">
    <source>
        <dbReference type="ARBA" id="ARBA00004123"/>
    </source>
</evidence>
<protein>
    <recommendedName>
        <fullName evidence="7">Exportin-1/Importin-beta-like domain-containing protein</fullName>
    </recommendedName>
</protein>
<dbReference type="InterPro" id="IPR011989">
    <property type="entry name" value="ARM-like"/>
</dbReference>
<comment type="similarity">
    <text evidence="2">Belongs to the importin beta family.</text>
</comment>
<dbReference type="Proteomes" id="UP000319257">
    <property type="component" value="Unassembled WGS sequence"/>
</dbReference>
<evidence type="ECO:0000256" key="4">
    <source>
        <dbReference type="ARBA" id="ARBA00022694"/>
    </source>
</evidence>
<keyword evidence="5" id="KW-0539">Nucleus</keyword>
<evidence type="ECO:0000256" key="5">
    <source>
        <dbReference type="ARBA" id="ARBA00023242"/>
    </source>
</evidence>
<dbReference type="GO" id="GO:0006606">
    <property type="term" value="P:protein import into nucleus"/>
    <property type="evidence" value="ECO:0007669"/>
    <property type="project" value="TreeGrafter"/>
</dbReference>
<evidence type="ECO:0000313" key="8">
    <source>
        <dbReference type="EMBL" id="TPX09818.1"/>
    </source>
</evidence>
<dbReference type="InterPro" id="IPR051345">
    <property type="entry name" value="Importin_beta-like_NTR"/>
</dbReference>
<comment type="function">
    <text evidence="6">tRNA nucleus export receptor which facilitates tRNA translocation across the nuclear pore complex. Involved in pre-tRNA splicing, probably by affecting the interaction of pre-tRNA with splicing endonuclease.</text>
</comment>
<dbReference type="Pfam" id="PF08389">
    <property type="entry name" value="Xpo1"/>
    <property type="match status" value="1"/>
</dbReference>
<keyword evidence="4" id="KW-0819">tRNA processing</keyword>
<dbReference type="OrthoDB" id="2016913at2759"/>
<feature type="domain" description="Exportin-1/Importin-beta-like" evidence="7">
    <location>
        <begin position="116"/>
        <end position="248"/>
    </location>
</feature>
<dbReference type="InterPro" id="IPR013598">
    <property type="entry name" value="Exportin-1/Importin-b-like"/>
</dbReference>
<evidence type="ECO:0000256" key="2">
    <source>
        <dbReference type="ARBA" id="ARBA00007991"/>
    </source>
</evidence>
<keyword evidence="9" id="KW-1185">Reference proteome</keyword>
<accession>A0A507AYC4</accession>
<comment type="subcellular location">
    <subcellularLocation>
        <location evidence="1">Nucleus</location>
    </subcellularLocation>
</comment>
<evidence type="ECO:0000256" key="3">
    <source>
        <dbReference type="ARBA" id="ARBA00022448"/>
    </source>
</evidence>
<evidence type="ECO:0000259" key="7">
    <source>
        <dbReference type="Pfam" id="PF08389"/>
    </source>
</evidence>
<organism evidence="8 9">
    <name type="scientific">Thyridium curvatum</name>
    <dbReference type="NCBI Taxonomy" id="1093900"/>
    <lineage>
        <taxon>Eukaryota</taxon>
        <taxon>Fungi</taxon>
        <taxon>Dikarya</taxon>
        <taxon>Ascomycota</taxon>
        <taxon>Pezizomycotina</taxon>
        <taxon>Sordariomycetes</taxon>
        <taxon>Sordariomycetidae</taxon>
        <taxon>Thyridiales</taxon>
        <taxon>Thyridiaceae</taxon>
        <taxon>Thyridium</taxon>
    </lineage>
</organism>
<gene>
    <name evidence="8" type="ORF">E0L32_009009</name>
</gene>
<dbReference type="PANTHER" id="PTHR12363">
    <property type="entry name" value="TRANSPORTIN 3 AND IMPORTIN 13"/>
    <property type="match status" value="1"/>
</dbReference>
<reference evidence="8 9" key="1">
    <citation type="submission" date="2019-06" db="EMBL/GenBank/DDBJ databases">
        <title>Draft genome sequence of the filamentous fungus Phialemoniopsis curvata isolated from diesel fuel.</title>
        <authorList>
            <person name="Varaljay V.A."/>
            <person name="Lyon W.J."/>
            <person name="Crouch A.L."/>
            <person name="Drake C.E."/>
            <person name="Hollomon J.M."/>
            <person name="Nadeau L.J."/>
            <person name="Nunn H.S."/>
            <person name="Stevenson B.S."/>
            <person name="Bojanowski C.L."/>
            <person name="Crookes-Goodson W.J."/>
        </authorList>
    </citation>
    <scope>NUCLEOTIDE SEQUENCE [LARGE SCALE GENOMIC DNA]</scope>
    <source>
        <strain evidence="8 9">D216</strain>
    </source>
</reference>
<dbReference type="FunCoup" id="A0A507AYC4">
    <property type="interactions" value="215"/>
</dbReference>
<dbReference type="AlphaFoldDB" id="A0A507AYC4"/>
<sequence length="1016" mass="112255">MEQTPLPTTIPEVEQLILALYQPQNTPAAIANIQDVLQCLQKSPQGWQVAKQLLDQPSRGNQDDQIRFFGALTIIIKLNTERHVPHSSLTDDDAQELLQSLLQWLISAATGGSGALVVQKLCHALVSFFVQFSHLWPNCVRHVLVCLNEKRNVPLELVPQPSEVPQLARALPWELLRAIPSFLAKLVEDVGKTDMNAIKHTSTHRRLIENAQDATALLSVCLAPPLSNQDHVEAIKKETLDCIQSWIFYAQRVSSNTEELVTPLRTLVEPTINCLANESSYQAAVELLTEVLSNYSRFFTEDQYAMLASIFESQWAQQLYNRLTAGDYDDVDVHPLMFGLFMIAYGDAKVLELMQSPDQRSQQFLSGLCGLLGTRGYPVAEDKIFVPALEFWSTFIETMTDSLYSDEDAAKVWRHTALAHVMQVVGACWKKIQYPSMDTFLSWDSSERAGFGDARKDVADLLQTTYSISGQDLISLFVDLLLQSLPTKSWAEIEAAAFCLSSLSDCISDEGNCDDLLSRVFSAPLFDLLSQNQGPIPVKLRQTALSLIERYSEYFERRSEYLPAALSLLFDAVGVANLAGPSSKSIATLCSSCRSTLTSEAGAFLGHYQTLHTMQNLDPLAEERIVAAIASIIQAIPEETRRLQAFEQLFGLLRTDINRCIQLLHKPGTANTEEPLLQKGFTQCQPKDGQAPGVNEVLLQIVHLSMRCLASMAKGMQATSDGPVDLEADSPDKKASPSQHLLHVQSQVMALMVEVQSAFPKSGEVVDTISRDGFGVLHTAEIRDTKDRRSSQHCVLFCERLEHLSQGAGEAESDYSSPMGGLTAPFAARSEPDADTELAQNGIDFVSRLMTKHPEVLFQIQPTSMLEFFFMFTLKVLNGHEPLPKASSADFWVRAPSSFLIQLYSHSENLVTNISSSPSLSQTSFITLRSADAGLQSSIDGAMEHLGPLLAQALVQNIGGGASRSELDRLSDPLKKLVVSHVRAQSWLERALADPSFPSDKVSAQDKSVFLKRIVK</sequence>
<dbReference type="GO" id="GO:0005634">
    <property type="term" value="C:nucleus"/>
    <property type="evidence" value="ECO:0007669"/>
    <property type="project" value="UniProtKB-SubCell"/>
</dbReference>
<proteinExistence type="inferred from homology"/>
<dbReference type="InterPro" id="IPR016024">
    <property type="entry name" value="ARM-type_fold"/>
</dbReference>
<dbReference type="SUPFAM" id="SSF48371">
    <property type="entry name" value="ARM repeat"/>
    <property type="match status" value="1"/>
</dbReference>
<dbReference type="GeneID" id="41976456"/>
<evidence type="ECO:0000313" key="9">
    <source>
        <dbReference type="Proteomes" id="UP000319257"/>
    </source>
</evidence>
<dbReference type="STRING" id="1093900.A0A507AYC4"/>
<dbReference type="GO" id="GO:0008033">
    <property type="term" value="P:tRNA processing"/>
    <property type="evidence" value="ECO:0007669"/>
    <property type="project" value="UniProtKB-KW"/>
</dbReference>